<dbReference type="EMBL" id="OQ884030">
    <property type="protein sequence ID" value="WNO29773.1"/>
    <property type="molecule type" value="Genomic_DNA"/>
</dbReference>
<evidence type="ECO:0000313" key="1">
    <source>
        <dbReference type="EMBL" id="WNO29773.1"/>
    </source>
</evidence>
<reference evidence="1" key="1">
    <citation type="submission" date="2023-04" db="EMBL/GenBank/DDBJ databases">
        <authorList>
            <person name="Zhang X."/>
        </authorList>
    </citation>
    <scope>NUCLEOTIDE SEQUENCE</scope>
</reference>
<organism evidence="1">
    <name type="scientific">Bacillus phage SDFMU_Pbc</name>
    <dbReference type="NCBI Taxonomy" id="3076135"/>
    <lineage>
        <taxon>Viruses</taxon>
        <taxon>Duplodnaviria</taxon>
        <taxon>Heunggongvirae</taxon>
        <taxon>Uroviricota</taxon>
        <taxon>Caudoviricetes</taxon>
        <taxon>Herelleviridae</taxon>
        <taxon>Bastillevirinae</taxon>
        <taxon>Agatevirus</taxon>
        <taxon>Agatevirus agate</taxon>
    </lineage>
</organism>
<proteinExistence type="predicted"/>
<sequence length="140" mass="16005">MALVDIKCERCGASYKKMIDCVRDCFWDNEDRMYHHKCYLDEGTEVGGQKNSDVLMMIVNKAHILPQEDHFVALDDENLSVLVLGSGLYNGIYGKIVSTSDKEFLKAQTGNYILNDYSLYRVIDTSKNPVVVLKRVDWES</sequence>
<protein>
    <submittedName>
        <fullName evidence="1">Uncharacterized protein</fullName>
    </submittedName>
</protein>
<accession>A0AA96KR51</accession>
<name>A0AA96KR51_9CAUD</name>